<protein>
    <submittedName>
        <fullName evidence="3">Acyl dehydratase</fullName>
    </submittedName>
</protein>
<dbReference type="eggNOG" id="COG2030">
    <property type="taxonomic scope" value="Bacteria"/>
</dbReference>
<dbReference type="OrthoDB" id="9800237at2"/>
<reference evidence="3 4" key="1">
    <citation type="submission" date="2014-07" db="EMBL/GenBank/DDBJ databases">
        <title>Genome Sequencing of Dermacoccus nishinomiyaensis.</title>
        <authorList>
            <person name="Hong K.W."/>
            <person name="Chan K.G."/>
        </authorList>
    </citation>
    <scope>NUCLEOTIDE SEQUENCE [LARGE SCALE GENOMIC DNA]</scope>
    <source>
        <strain evidence="3 4">M25</strain>
    </source>
</reference>
<dbReference type="Gene3D" id="3.10.129.10">
    <property type="entry name" value="Hotdog Thioesterase"/>
    <property type="match status" value="1"/>
</dbReference>
<dbReference type="RefSeq" id="WP_038567042.1">
    <property type="nucleotide sequence ID" value="NZ_CP008889.1"/>
</dbReference>
<dbReference type="SUPFAM" id="SSF54637">
    <property type="entry name" value="Thioesterase/thiol ester dehydrase-isomerase"/>
    <property type="match status" value="1"/>
</dbReference>
<dbReference type="AlphaFoldDB" id="A0A075JD42"/>
<evidence type="ECO:0000313" key="3">
    <source>
        <dbReference type="EMBL" id="AIF40191.1"/>
    </source>
</evidence>
<dbReference type="PRINTS" id="PR01483">
    <property type="entry name" value="FASYNTHASE"/>
</dbReference>
<evidence type="ECO:0000256" key="1">
    <source>
        <dbReference type="ARBA" id="ARBA00005254"/>
    </source>
</evidence>
<dbReference type="GO" id="GO:0005835">
    <property type="term" value="C:fatty acid synthase complex"/>
    <property type="evidence" value="ECO:0007669"/>
    <property type="project" value="InterPro"/>
</dbReference>
<dbReference type="HOGENOM" id="CLU_094876_4_1_11"/>
<comment type="similarity">
    <text evidence="1">Belongs to the enoyl-CoA hydratase/isomerase family.</text>
</comment>
<dbReference type="Proteomes" id="UP000027986">
    <property type="component" value="Chromosome"/>
</dbReference>
<proteinExistence type="inferred from homology"/>
<gene>
    <name evidence="3" type="ORF">HX89_03635</name>
</gene>
<evidence type="ECO:0000259" key="2">
    <source>
        <dbReference type="Pfam" id="PF01575"/>
    </source>
</evidence>
<evidence type="ECO:0000313" key="4">
    <source>
        <dbReference type="Proteomes" id="UP000027986"/>
    </source>
</evidence>
<dbReference type="GO" id="GO:0004312">
    <property type="term" value="F:fatty acid synthase activity"/>
    <property type="evidence" value="ECO:0007669"/>
    <property type="project" value="InterPro"/>
</dbReference>
<name>A0A075JD42_9MICO</name>
<dbReference type="EMBL" id="CP008889">
    <property type="protein sequence ID" value="AIF40191.1"/>
    <property type="molecule type" value="Genomic_DNA"/>
</dbReference>
<keyword evidence="4" id="KW-1185">Reference proteome</keyword>
<dbReference type="InterPro" id="IPR029069">
    <property type="entry name" value="HotDog_dom_sf"/>
</dbReference>
<accession>A0A075JD42</accession>
<dbReference type="Pfam" id="PF01575">
    <property type="entry name" value="MaoC_dehydratas"/>
    <property type="match status" value="1"/>
</dbReference>
<dbReference type="GeneID" id="41840306"/>
<feature type="domain" description="MaoC-like" evidence="2">
    <location>
        <begin position="22"/>
        <end position="108"/>
    </location>
</feature>
<dbReference type="PANTHER" id="PTHR43841:SF3">
    <property type="entry name" value="(3R)-HYDROXYACYL-ACP DEHYDRATASE SUBUNIT HADB"/>
    <property type="match status" value="1"/>
</dbReference>
<dbReference type="PANTHER" id="PTHR43841">
    <property type="entry name" value="3-HYDROXYACYL-THIOESTER DEHYDRATASE HTDX-RELATED"/>
    <property type="match status" value="1"/>
</dbReference>
<sequence length="144" mass="15148">MSEHEHRSVDLTSASAGDTLLETSEALRRADLVAYADASGDQNPIHQDEAFAKSVGLPDVIAHGMLTMGLVASRIEELAQGHPIISFGTRFAAPVVVPADGDARVDIVVSLFSRDDDAGRVTLDAAVSVAGTKVLSRTRAVIQL</sequence>
<organism evidence="3 4">
    <name type="scientific">Dermacoccus nishinomiyaensis</name>
    <dbReference type="NCBI Taxonomy" id="1274"/>
    <lineage>
        <taxon>Bacteria</taxon>
        <taxon>Bacillati</taxon>
        <taxon>Actinomycetota</taxon>
        <taxon>Actinomycetes</taxon>
        <taxon>Micrococcales</taxon>
        <taxon>Dermacoccaceae</taxon>
        <taxon>Dermacoccus</taxon>
    </lineage>
</organism>
<dbReference type="KEGG" id="dni:HX89_03635"/>
<dbReference type="GO" id="GO:0006633">
    <property type="term" value="P:fatty acid biosynthetic process"/>
    <property type="evidence" value="ECO:0007669"/>
    <property type="project" value="InterPro"/>
</dbReference>
<dbReference type="InterPro" id="IPR003965">
    <property type="entry name" value="Fatty_acid_synthase"/>
</dbReference>
<dbReference type="InterPro" id="IPR002539">
    <property type="entry name" value="MaoC-like_dom"/>
</dbReference>